<dbReference type="InterPro" id="IPR007227">
    <property type="entry name" value="Cell_shape_determining_MreD"/>
</dbReference>
<keyword evidence="8" id="KW-0997">Cell inner membrane</keyword>
<dbReference type="Proteomes" id="UP000278542">
    <property type="component" value="Unassembled WGS sequence"/>
</dbReference>
<feature type="transmembrane region" description="Helical" evidence="9">
    <location>
        <begin position="71"/>
        <end position="91"/>
    </location>
</feature>
<feature type="transmembrane region" description="Helical" evidence="9">
    <location>
        <begin position="6"/>
        <end position="25"/>
    </location>
</feature>
<dbReference type="PANTHER" id="PTHR37484">
    <property type="entry name" value="ROD SHAPE-DETERMINING PROTEIN MRED"/>
    <property type="match status" value="1"/>
</dbReference>
<evidence type="ECO:0000313" key="10">
    <source>
        <dbReference type="EMBL" id="RKS85931.1"/>
    </source>
</evidence>
<evidence type="ECO:0000256" key="8">
    <source>
        <dbReference type="PIRNR" id="PIRNR018472"/>
    </source>
</evidence>
<keyword evidence="6 9" id="KW-1133">Transmembrane helix</keyword>
<comment type="function">
    <text evidence="8">Involved in formation of the rod shape of the cell. May also contribute to regulation of formation of penicillin-binding proteins.</text>
</comment>
<evidence type="ECO:0000256" key="2">
    <source>
        <dbReference type="ARBA" id="ARBA00007776"/>
    </source>
</evidence>
<dbReference type="GO" id="GO:0008360">
    <property type="term" value="P:regulation of cell shape"/>
    <property type="evidence" value="ECO:0007669"/>
    <property type="project" value="UniProtKB-UniRule"/>
</dbReference>
<evidence type="ECO:0000256" key="4">
    <source>
        <dbReference type="ARBA" id="ARBA00022692"/>
    </source>
</evidence>
<dbReference type="EMBL" id="RBWY01000002">
    <property type="protein sequence ID" value="RKS85931.1"/>
    <property type="molecule type" value="Genomic_DNA"/>
</dbReference>
<comment type="caution">
    <text evidence="10">The sequence shown here is derived from an EMBL/GenBank/DDBJ whole genome shotgun (WGS) entry which is preliminary data.</text>
</comment>
<dbReference type="PIRSF" id="PIRSF018472">
    <property type="entry name" value="MreD_proteobac"/>
    <property type="match status" value="1"/>
</dbReference>
<keyword evidence="7 8" id="KW-0472">Membrane</keyword>
<evidence type="ECO:0000256" key="5">
    <source>
        <dbReference type="ARBA" id="ARBA00022960"/>
    </source>
</evidence>
<dbReference type="GO" id="GO:0005886">
    <property type="term" value="C:plasma membrane"/>
    <property type="evidence" value="ECO:0007669"/>
    <property type="project" value="UniProtKB-SubCell"/>
</dbReference>
<dbReference type="AlphaFoldDB" id="A0A495REX3"/>
<dbReference type="NCBIfam" id="TIGR03426">
    <property type="entry name" value="shape_MreD"/>
    <property type="match status" value="1"/>
</dbReference>
<feature type="transmembrane region" description="Helical" evidence="9">
    <location>
        <begin position="103"/>
        <end position="128"/>
    </location>
</feature>
<dbReference type="RefSeq" id="WP_121145019.1">
    <property type="nucleotide sequence ID" value="NZ_RBWY01000002.1"/>
</dbReference>
<proteinExistence type="inferred from homology"/>
<evidence type="ECO:0000256" key="9">
    <source>
        <dbReference type="SAM" id="Phobius"/>
    </source>
</evidence>
<name>A0A495REX3_9GAMM</name>
<gene>
    <name evidence="10" type="ORF">DES39_1348</name>
</gene>
<keyword evidence="5 8" id="KW-0133">Cell shape</keyword>
<protein>
    <recommendedName>
        <fullName evidence="8">Rod shape-determining protein MreD</fullName>
    </recommendedName>
</protein>
<keyword evidence="3 8" id="KW-1003">Cell membrane</keyword>
<evidence type="ECO:0000256" key="3">
    <source>
        <dbReference type="ARBA" id="ARBA00022475"/>
    </source>
</evidence>
<evidence type="ECO:0000256" key="1">
    <source>
        <dbReference type="ARBA" id="ARBA00004651"/>
    </source>
</evidence>
<keyword evidence="11" id="KW-1185">Reference proteome</keyword>
<comment type="similarity">
    <text evidence="2 8">Belongs to the MreD family.</text>
</comment>
<dbReference type="PANTHER" id="PTHR37484:SF1">
    <property type="entry name" value="ROD SHAPE-DETERMINING PROTEIN MRED"/>
    <property type="match status" value="1"/>
</dbReference>
<feature type="transmembrane region" description="Helical" evidence="9">
    <location>
        <begin position="37"/>
        <end position="65"/>
    </location>
</feature>
<evidence type="ECO:0000256" key="6">
    <source>
        <dbReference type="ARBA" id="ARBA00022989"/>
    </source>
</evidence>
<keyword evidence="4 9" id="KW-0812">Transmembrane</keyword>
<organism evidence="10 11">
    <name type="scientific">Orbus hercynius</name>
    <dbReference type="NCBI Taxonomy" id="593135"/>
    <lineage>
        <taxon>Bacteria</taxon>
        <taxon>Pseudomonadati</taxon>
        <taxon>Pseudomonadota</taxon>
        <taxon>Gammaproteobacteria</taxon>
        <taxon>Orbales</taxon>
        <taxon>Orbaceae</taxon>
        <taxon>Orbus</taxon>
    </lineage>
</organism>
<reference evidence="10 11" key="1">
    <citation type="submission" date="2018-10" db="EMBL/GenBank/DDBJ databases">
        <title>Genomic Encyclopedia of Type Strains, Phase IV (KMG-IV): sequencing the most valuable type-strain genomes for metagenomic binning, comparative biology and taxonomic classification.</title>
        <authorList>
            <person name="Goeker M."/>
        </authorList>
    </citation>
    <scope>NUCLEOTIDE SEQUENCE [LARGE SCALE GENOMIC DNA]</scope>
    <source>
        <strain evidence="10 11">DSM 22228</strain>
    </source>
</reference>
<feature type="transmembrane region" description="Helical" evidence="9">
    <location>
        <begin position="134"/>
        <end position="152"/>
    </location>
</feature>
<dbReference type="InterPro" id="IPR026034">
    <property type="entry name" value="MreD_proteobac"/>
</dbReference>
<comment type="subcellular location">
    <subcellularLocation>
        <location evidence="8">Cell inner membrane</location>
    </subcellularLocation>
    <subcellularLocation>
        <location evidence="1">Cell membrane</location>
        <topology evidence="1">Multi-pass membrane protein</topology>
    </subcellularLocation>
</comment>
<sequence>MNKFSHNYWMIWVTLFIGLLLQIMPWTSSFYMLKPHWLMLITMYWVLALPHRVGIWTAFLVGIILDLFSGTVLGVHAFIFALIAYLILFRFQLVRNLALWQQSFIIFGLSCCYDLMLFIFEILIYQMITISPLIFLSAFIDAVIWTWLFLLLRQIRRAFAID</sequence>
<evidence type="ECO:0000313" key="11">
    <source>
        <dbReference type="Proteomes" id="UP000278542"/>
    </source>
</evidence>
<evidence type="ECO:0000256" key="7">
    <source>
        <dbReference type="ARBA" id="ARBA00023136"/>
    </source>
</evidence>
<dbReference type="OrthoDB" id="6647425at2"/>
<dbReference type="Pfam" id="PF04093">
    <property type="entry name" value="MreD"/>
    <property type="match status" value="1"/>
</dbReference>
<accession>A0A495REX3</accession>